<keyword evidence="2" id="KW-1185">Reference proteome</keyword>
<reference evidence="1" key="1">
    <citation type="submission" date="2020-08" db="EMBL/GenBank/DDBJ databases">
        <title>Multicomponent nature underlies the extraordinary mechanical properties of spider dragline silk.</title>
        <authorList>
            <person name="Kono N."/>
            <person name="Nakamura H."/>
            <person name="Mori M."/>
            <person name="Yoshida Y."/>
            <person name="Ohtoshi R."/>
            <person name="Malay A.D."/>
            <person name="Moran D.A.P."/>
            <person name="Tomita M."/>
            <person name="Numata K."/>
            <person name="Arakawa K."/>
        </authorList>
    </citation>
    <scope>NUCLEOTIDE SEQUENCE</scope>
</reference>
<protein>
    <submittedName>
        <fullName evidence="1">Uncharacterized protein</fullName>
    </submittedName>
</protein>
<dbReference type="AlphaFoldDB" id="A0A8X6MZJ6"/>
<evidence type="ECO:0000313" key="2">
    <source>
        <dbReference type="Proteomes" id="UP000887013"/>
    </source>
</evidence>
<dbReference type="Proteomes" id="UP000887013">
    <property type="component" value="Unassembled WGS sequence"/>
</dbReference>
<gene>
    <name evidence="1" type="ORF">NPIL_60111</name>
</gene>
<evidence type="ECO:0000313" key="1">
    <source>
        <dbReference type="EMBL" id="GFS86107.1"/>
    </source>
</evidence>
<dbReference type="EMBL" id="BMAW01052528">
    <property type="protein sequence ID" value="GFS86107.1"/>
    <property type="molecule type" value="Genomic_DNA"/>
</dbReference>
<name>A0A8X6MZJ6_NEPPI</name>
<organism evidence="1 2">
    <name type="scientific">Nephila pilipes</name>
    <name type="common">Giant wood spider</name>
    <name type="synonym">Nephila maculata</name>
    <dbReference type="NCBI Taxonomy" id="299642"/>
    <lineage>
        <taxon>Eukaryota</taxon>
        <taxon>Metazoa</taxon>
        <taxon>Ecdysozoa</taxon>
        <taxon>Arthropoda</taxon>
        <taxon>Chelicerata</taxon>
        <taxon>Arachnida</taxon>
        <taxon>Araneae</taxon>
        <taxon>Araneomorphae</taxon>
        <taxon>Entelegynae</taxon>
        <taxon>Araneoidea</taxon>
        <taxon>Nephilidae</taxon>
        <taxon>Nephila</taxon>
    </lineage>
</organism>
<proteinExistence type="predicted"/>
<accession>A0A8X6MZJ6</accession>
<comment type="caution">
    <text evidence="1">The sequence shown here is derived from an EMBL/GenBank/DDBJ whole genome shotgun (WGS) entry which is preliminary data.</text>
</comment>
<sequence length="174" mass="19361">MARMASAASPDKQTTYNSALSKANIFNELSVTVVFVIGIRPLAQESTFVAFSIYYVRGDVSSLCFQWCGLWYCVGRHCQVGGRFLSETVLFRLAVLEIRLRVVVIRVRDLLLQQMMSFWGPKDCGSVICLPGIRLYLDMSLAASRSALMLFICIGCPDSINSAVNTNKENHLCC</sequence>